<dbReference type="InterPro" id="IPR009057">
    <property type="entry name" value="Homeodomain-like_sf"/>
</dbReference>
<dbReference type="PANTHER" id="PTHR43280">
    <property type="entry name" value="ARAC-FAMILY TRANSCRIPTIONAL REGULATOR"/>
    <property type="match status" value="1"/>
</dbReference>
<feature type="domain" description="HTH araC/xylS-type" evidence="4">
    <location>
        <begin position="292"/>
        <end position="390"/>
    </location>
</feature>
<dbReference type="InterPro" id="IPR018060">
    <property type="entry name" value="HTH_AraC"/>
</dbReference>
<dbReference type="EMBL" id="CABHNW010000060">
    <property type="protein sequence ID" value="VUX36181.1"/>
    <property type="molecule type" value="Genomic_DNA"/>
</dbReference>
<evidence type="ECO:0000256" key="3">
    <source>
        <dbReference type="ARBA" id="ARBA00023163"/>
    </source>
</evidence>
<dbReference type="SUPFAM" id="SSF46689">
    <property type="entry name" value="Homeodomain-like"/>
    <property type="match status" value="2"/>
</dbReference>
<dbReference type="GO" id="GO:0003700">
    <property type="term" value="F:DNA-binding transcription factor activity"/>
    <property type="evidence" value="ECO:0007669"/>
    <property type="project" value="InterPro"/>
</dbReference>
<name>A0A564VUE4_9FIRM</name>
<dbReference type="Gene3D" id="1.10.10.60">
    <property type="entry name" value="Homeodomain-like"/>
    <property type="match status" value="2"/>
</dbReference>
<dbReference type="PANTHER" id="PTHR43280:SF34">
    <property type="entry name" value="ARAC-FAMILY TRANSCRIPTIONAL REGULATOR"/>
    <property type="match status" value="1"/>
</dbReference>
<gene>
    <name evidence="5" type="primary">btr_5</name>
    <name evidence="5" type="ORF">RSSSTS7063_02975</name>
</gene>
<organism evidence="5 6">
    <name type="scientific">Blautia luti</name>
    <dbReference type="NCBI Taxonomy" id="89014"/>
    <lineage>
        <taxon>Bacteria</taxon>
        <taxon>Bacillati</taxon>
        <taxon>Bacillota</taxon>
        <taxon>Clostridia</taxon>
        <taxon>Lachnospirales</taxon>
        <taxon>Lachnospiraceae</taxon>
        <taxon>Blautia</taxon>
    </lineage>
</organism>
<evidence type="ECO:0000259" key="4">
    <source>
        <dbReference type="PROSITE" id="PS01124"/>
    </source>
</evidence>
<keyword evidence="2" id="KW-0238">DNA-binding</keyword>
<evidence type="ECO:0000256" key="1">
    <source>
        <dbReference type="ARBA" id="ARBA00023015"/>
    </source>
</evidence>
<keyword evidence="1" id="KW-0805">Transcription regulation</keyword>
<dbReference type="SMART" id="SM00342">
    <property type="entry name" value="HTH_ARAC"/>
    <property type="match status" value="1"/>
</dbReference>
<dbReference type="Pfam" id="PF12833">
    <property type="entry name" value="HTH_18"/>
    <property type="match status" value="1"/>
</dbReference>
<dbReference type="PROSITE" id="PS01124">
    <property type="entry name" value="HTH_ARAC_FAMILY_2"/>
    <property type="match status" value="1"/>
</dbReference>
<keyword evidence="3" id="KW-0804">Transcription</keyword>
<evidence type="ECO:0000313" key="6">
    <source>
        <dbReference type="Proteomes" id="UP000408482"/>
    </source>
</evidence>
<sequence>MVEHTLLRKLESLWGIPIFYADEAGENIRSLGIFPEKQNPLTVSEELRRSLICQTKEQNVPTIYKAFDKIYFFCVQSGQDFYLSGPVGAEELSYVEIHQFYKKYHMSMKEERHPDKMTLNRMLNFVSFLYELLEGKDIQPDDLMEKNNLIEEKEAWEEGETVRIELDKSDAAAYHHTYMEERYVLDSIREGNVEEVNERATALLEKSGILSRKHFNHQRNQAIVTTTLATREAIAGGVSPADAYRLSDYFINQIDQCRTMEEMIELNQRCFYKFTKLVADTRKTRSFSSYTEQCKDYISRNYHHKIYLEDIAEAIGISPGHLSRSFRQDTGEKIVDYIQKFRVERAANLLKYSDATLSEISDYVCFNSQSHFGSVFKEYMKMTPRQYREKYKRKEFYS</sequence>
<protein>
    <submittedName>
        <fullName evidence="5">HTH-type transcriptional activator Btr</fullName>
    </submittedName>
</protein>
<evidence type="ECO:0000256" key="2">
    <source>
        <dbReference type="ARBA" id="ARBA00023125"/>
    </source>
</evidence>
<dbReference type="GO" id="GO:0043565">
    <property type="term" value="F:sequence-specific DNA binding"/>
    <property type="evidence" value="ECO:0007669"/>
    <property type="project" value="InterPro"/>
</dbReference>
<keyword evidence="6" id="KW-1185">Reference proteome</keyword>
<accession>A0A564VUE4</accession>
<dbReference type="AlphaFoldDB" id="A0A564VUE4"/>
<proteinExistence type="predicted"/>
<reference evidence="5 6" key="1">
    <citation type="submission" date="2019-07" db="EMBL/GenBank/DDBJ databases">
        <authorList>
            <person name="Hibberd C M."/>
            <person name="Gehrig L. J."/>
            <person name="Chang H.-W."/>
            <person name="Venkatesh S."/>
        </authorList>
    </citation>
    <scope>NUCLEOTIDE SEQUENCE [LARGE SCALE GENOMIC DNA]</scope>
    <source>
        <strain evidence="5">Blautia_luti_SSTS_Bg7063</strain>
    </source>
</reference>
<dbReference type="RefSeq" id="WP_144093531.1">
    <property type="nucleotide sequence ID" value="NZ_CABHMX010000001.1"/>
</dbReference>
<evidence type="ECO:0000313" key="5">
    <source>
        <dbReference type="EMBL" id="VUX36181.1"/>
    </source>
</evidence>
<dbReference type="Proteomes" id="UP000408482">
    <property type="component" value="Unassembled WGS sequence"/>
</dbReference>